<dbReference type="Proteomes" id="UP000031970">
    <property type="component" value="Unassembled WGS sequence"/>
</dbReference>
<reference evidence="2 3" key="1">
    <citation type="submission" date="2014-11" db="EMBL/GenBank/DDBJ databases">
        <title>Draft Genome Sequences of Nine Bacillus subtilis Strains that Form Spores with High Heat-Resistance.</title>
        <authorList>
            <person name="Krawcyk A.O."/>
            <person name="Berendsen E.M."/>
            <person name="de Jong A."/>
            <person name="Holsappel S."/>
            <person name="Eijlander R.T."/>
            <person name="Wells-Bennik M."/>
            <person name="Kuipers O.P."/>
        </authorList>
    </citation>
    <scope>NUCLEOTIDE SEQUENCE [LARGE SCALE GENOMIC DNA]</scope>
    <source>
        <strain evidence="2 3">B4067</strain>
    </source>
</reference>
<comment type="caution">
    <text evidence="2">The sequence shown here is derived from an EMBL/GenBank/DDBJ whole genome shotgun (WGS) entry which is preliminary data.</text>
</comment>
<dbReference type="InterPro" id="IPR008585">
    <property type="entry name" value="Gamma_PGA_hydro"/>
</dbReference>
<dbReference type="Gene3D" id="3.40.630.100">
    <property type="entry name" value="Poly-gamma-glutamate hydrolase, zinc-binding motif"/>
    <property type="match status" value="1"/>
</dbReference>
<proteinExistence type="predicted"/>
<dbReference type="Pfam" id="PF05908">
    <property type="entry name" value="Gamma_PGA_hydro"/>
    <property type="match status" value="1"/>
</dbReference>
<dbReference type="InterPro" id="IPR038128">
    <property type="entry name" value="Gamma_PGA_hydro_sf"/>
</dbReference>
<evidence type="ECO:0008006" key="4">
    <source>
        <dbReference type="Google" id="ProtNLM"/>
    </source>
</evidence>
<accession>A0ABD3ZZ45</accession>
<feature type="transmembrane region" description="Helical" evidence="1">
    <location>
        <begin position="44"/>
        <end position="62"/>
    </location>
</feature>
<gene>
    <name evidence="2" type="ORF">B4067_4638</name>
</gene>
<keyword evidence="1" id="KW-0812">Transmembrane</keyword>
<protein>
    <recommendedName>
        <fullName evidence="4">Poly-gamma-glutamate hydrolase family protein</fullName>
    </recommendedName>
</protein>
<dbReference type="AlphaFoldDB" id="A0ABD3ZZ45"/>
<sequence length="274" mass="29831">MFINQNRIVGASKKGKGAEKASFGGPDLLYLVPRKVAECRKYNMLRFCFSMLLVLSLVTIGLNSAMAADQYRNFEELQANEDPVNYNIFTRELGTSVLIFAPHGGGIEGGTSELARELSKSYSTYLFEGLKASGNTSLHITSTNFDEPQALELLSQHDFTLSLHGYASDEKHILVGGTDQENAGKLTETLNAAGFSAELLPEGAALSGTDPANVANKNRTGMSIQLEISTGQRRAMFDTFSLNGREVSKNETFYRFTDLLSDFVNANVSRKAGA</sequence>
<evidence type="ECO:0000256" key="1">
    <source>
        <dbReference type="SAM" id="Phobius"/>
    </source>
</evidence>
<organism evidence="2 3">
    <name type="scientific">Bacillus subtilis subsp. subtilis</name>
    <dbReference type="NCBI Taxonomy" id="135461"/>
    <lineage>
        <taxon>Bacteria</taxon>
        <taxon>Bacillati</taxon>
        <taxon>Bacillota</taxon>
        <taxon>Bacilli</taxon>
        <taxon>Bacillales</taxon>
        <taxon>Bacillaceae</taxon>
        <taxon>Bacillus</taxon>
    </lineage>
</organism>
<dbReference type="EMBL" id="JSXS01000013">
    <property type="protein sequence ID" value="KIL33419.1"/>
    <property type="molecule type" value="Genomic_DNA"/>
</dbReference>
<keyword evidence="1" id="KW-1133">Transmembrane helix</keyword>
<evidence type="ECO:0000313" key="3">
    <source>
        <dbReference type="Proteomes" id="UP000031970"/>
    </source>
</evidence>
<keyword evidence="1" id="KW-0472">Membrane</keyword>
<evidence type="ECO:0000313" key="2">
    <source>
        <dbReference type="EMBL" id="KIL33419.1"/>
    </source>
</evidence>
<name>A0ABD3ZZ45_BACIU</name>